<protein>
    <submittedName>
        <fullName evidence="1">Uncharacterized protein</fullName>
    </submittedName>
</protein>
<reference evidence="1 2" key="1">
    <citation type="journal article" date="2015" name="Nature">
        <title>rRNA introns, odd ribosomes, and small enigmatic genomes across a large radiation of phyla.</title>
        <authorList>
            <person name="Brown C.T."/>
            <person name="Hug L.A."/>
            <person name="Thomas B.C."/>
            <person name="Sharon I."/>
            <person name="Castelle C.J."/>
            <person name="Singh A."/>
            <person name="Wilkins M.J."/>
            <person name="Williams K.H."/>
            <person name="Banfield J.F."/>
        </authorList>
    </citation>
    <scope>NUCLEOTIDE SEQUENCE [LARGE SCALE GENOMIC DNA]</scope>
</reference>
<sequence length="66" mass="7700">MEEFLNIFFIKEKKLFKNKITVVISGNNLIISAPNKIVANEMAMRIGELTMIFKKKNLLFDRVIIK</sequence>
<dbReference type="EMBL" id="LCCE01000002">
    <property type="protein sequence ID" value="KKS27670.1"/>
    <property type="molecule type" value="Genomic_DNA"/>
</dbReference>
<evidence type="ECO:0000313" key="1">
    <source>
        <dbReference type="EMBL" id="KKS27670.1"/>
    </source>
</evidence>
<comment type="caution">
    <text evidence="1">The sequence shown here is derived from an EMBL/GenBank/DDBJ whole genome shotgun (WGS) entry which is preliminary data.</text>
</comment>
<organism evidence="1 2">
    <name type="scientific">Candidatus Yanofskybacteria bacterium GW2011_GWC2_41_9</name>
    <dbReference type="NCBI Taxonomy" id="1619029"/>
    <lineage>
        <taxon>Bacteria</taxon>
        <taxon>Candidatus Yanofskyibacteriota</taxon>
    </lineage>
</organism>
<dbReference type="Proteomes" id="UP000033859">
    <property type="component" value="Unassembled WGS sequence"/>
</dbReference>
<dbReference type="AlphaFoldDB" id="A0A0G0XSJ3"/>
<accession>A0A0G0XSJ3</accession>
<gene>
    <name evidence="1" type="ORF">UU84_C0002G0023</name>
</gene>
<proteinExistence type="predicted"/>
<evidence type="ECO:0000313" key="2">
    <source>
        <dbReference type="Proteomes" id="UP000033859"/>
    </source>
</evidence>
<name>A0A0G0XSJ3_9BACT</name>